<dbReference type="PANTHER" id="PTHR34817:SF1">
    <property type="entry name" value="NUCLEOTIDYLTRANSFERASE"/>
    <property type="match status" value="1"/>
</dbReference>
<dbReference type="AlphaFoldDB" id="W7UE19"/>
<keyword evidence="2" id="KW-1185">Reference proteome</keyword>
<dbReference type="RefSeq" id="WP_051456741.1">
    <property type="nucleotide sequence ID" value="NZ_ATAX01000037.1"/>
</dbReference>
<gene>
    <name evidence="1" type="ORF">RF007C_02030</name>
</gene>
<dbReference type="Pfam" id="PF10127">
    <property type="entry name" value="RlaP"/>
    <property type="match status" value="1"/>
</dbReference>
<sequence length="342" mass="40112">MKLEEIKEKIKGSEYDFLRNNEHLGRNIILLGLGGSHAYGTETDNSDLDIRGCALNSKSEILCGENFEQVTNIITDTTVYSFTKLIKLLTGCNPNTIEILGLKPEHYLYLTDIGRELLERRKMFLSRRAVISFSGYADSQLRRLENKSARLAEQNIQEQHILNSIELASERFRELYFNYPDDAIKLYIDTADNTELDTEIFMDINLRHYPLRDYKDMWRQMSDIVRDYAKLSKRNHNAVVHNKLGKHMMHLVRLYMMCTDILEKGEIITYRAEEHDLLMKIRNGAFLDDNGQPAAEFSELTEYYRKRLDYAREHTDLPELPDYKAIREFTIYVNEKAVKEEI</sequence>
<dbReference type="InterPro" id="IPR018775">
    <property type="entry name" value="RlaP"/>
</dbReference>
<dbReference type="Proteomes" id="UP000019365">
    <property type="component" value="Unassembled WGS sequence"/>
</dbReference>
<evidence type="ECO:0000313" key="2">
    <source>
        <dbReference type="Proteomes" id="UP000019365"/>
    </source>
</evidence>
<accession>W7UE19</accession>
<dbReference type="EMBL" id="ATAX01000037">
    <property type="protein sequence ID" value="EWM52178.1"/>
    <property type="molecule type" value="Genomic_DNA"/>
</dbReference>
<dbReference type="PANTHER" id="PTHR34817">
    <property type="entry name" value="NUCLEOTIDYLTRANSFERASE"/>
    <property type="match status" value="1"/>
</dbReference>
<reference evidence="1 2" key="1">
    <citation type="journal article" date="2014" name="PLoS ONE">
        <title>Rumen cellulosomics: divergent fiber-degrading strategies revealed by comparative genome-wide analysis of six ruminococcal strains.</title>
        <authorList>
            <person name="Dassa B."/>
            <person name="Borovok I."/>
            <person name="Ruimy-Israeli V."/>
            <person name="Lamed R."/>
            <person name="Flint H.J."/>
            <person name="Duncan S.H."/>
            <person name="Henrissat B."/>
            <person name="Coutinho P."/>
            <person name="Morrison M."/>
            <person name="Mosoni P."/>
            <person name="Yeoman C.J."/>
            <person name="White B.A."/>
            <person name="Bayer E.A."/>
        </authorList>
    </citation>
    <scope>NUCLEOTIDE SEQUENCE [LARGE SCALE GENOMIC DNA]</scope>
    <source>
        <strain evidence="1 2">007c</strain>
    </source>
</reference>
<dbReference type="PATRIC" id="fig|1341157.4.peg.3238"/>
<name>W7UE19_RUMFL</name>
<proteinExistence type="predicted"/>
<comment type="caution">
    <text evidence="1">The sequence shown here is derived from an EMBL/GenBank/DDBJ whole genome shotgun (WGS) entry which is preliminary data.</text>
</comment>
<evidence type="ECO:0000313" key="1">
    <source>
        <dbReference type="EMBL" id="EWM52178.1"/>
    </source>
</evidence>
<dbReference type="eggNOG" id="COG3541">
    <property type="taxonomic scope" value="Bacteria"/>
</dbReference>
<evidence type="ECO:0008006" key="3">
    <source>
        <dbReference type="Google" id="ProtNLM"/>
    </source>
</evidence>
<protein>
    <recommendedName>
        <fullName evidence="3">Nucleotidyltransferase</fullName>
    </recommendedName>
</protein>
<organism evidence="1 2">
    <name type="scientific">Ruminococcus flavefaciens 007c</name>
    <dbReference type="NCBI Taxonomy" id="1341157"/>
    <lineage>
        <taxon>Bacteria</taxon>
        <taxon>Bacillati</taxon>
        <taxon>Bacillota</taxon>
        <taxon>Clostridia</taxon>
        <taxon>Eubacteriales</taxon>
        <taxon>Oscillospiraceae</taxon>
        <taxon>Ruminococcus</taxon>
    </lineage>
</organism>
<dbReference type="OrthoDB" id="569183at2"/>